<evidence type="ECO:0000256" key="1">
    <source>
        <dbReference type="ARBA" id="ARBA00009861"/>
    </source>
</evidence>
<evidence type="ECO:0000313" key="2">
    <source>
        <dbReference type="EMBL" id="KAE9597432.1"/>
    </source>
</evidence>
<dbReference type="InterPro" id="IPR050317">
    <property type="entry name" value="Plant_Fungal_Acyltransferase"/>
</dbReference>
<dbReference type="AlphaFoldDB" id="A0A6A4P6P3"/>
<organism evidence="2 3">
    <name type="scientific">Lupinus albus</name>
    <name type="common">White lupine</name>
    <name type="synonym">Lupinus termis</name>
    <dbReference type="NCBI Taxonomy" id="3870"/>
    <lineage>
        <taxon>Eukaryota</taxon>
        <taxon>Viridiplantae</taxon>
        <taxon>Streptophyta</taxon>
        <taxon>Embryophyta</taxon>
        <taxon>Tracheophyta</taxon>
        <taxon>Spermatophyta</taxon>
        <taxon>Magnoliopsida</taxon>
        <taxon>eudicotyledons</taxon>
        <taxon>Gunneridae</taxon>
        <taxon>Pentapetalae</taxon>
        <taxon>rosids</taxon>
        <taxon>fabids</taxon>
        <taxon>Fabales</taxon>
        <taxon>Fabaceae</taxon>
        <taxon>Papilionoideae</taxon>
        <taxon>50 kb inversion clade</taxon>
        <taxon>genistoids sensu lato</taxon>
        <taxon>core genistoids</taxon>
        <taxon>Genisteae</taxon>
        <taxon>Lupinus</taxon>
    </lineage>
</organism>
<reference evidence="3" key="1">
    <citation type="journal article" date="2020" name="Nat. Commun.">
        <title>Genome sequence of the cluster root forming white lupin.</title>
        <authorList>
            <person name="Hufnagel B."/>
            <person name="Marques A."/>
            <person name="Soriano A."/>
            <person name="Marques L."/>
            <person name="Divol F."/>
            <person name="Doumas P."/>
            <person name="Sallet E."/>
            <person name="Mancinotti D."/>
            <person name="Carrere S."/>
            <person name="Marande W."/>
            <person name="Arribat S."/>
            <person name="Keller J."/>
            <person name="Huneau C."/>
            <person name="Blein T."/>
            <person name="Aime D."/>
            <person name="Laguerre M."/>
            <person name="Taylor J."/>
            <person name="Schubert V."/>
            <person name="Nelson M."/>
            <person name="Geu-Flores F."/>
            <person name="Crespi M."/>
            <person name="Gallardo-Guerrero K."/>
            <person name="Delaux P.-M."/>
            <person name="Salse J."/>
            <person name="Berges H."/>
            <person name="Guyot R."/>
            <person name="Gouzy J."/>
            <person name="Peret B."/>
        </authorList>
    </citation>
    <scope>NUCLEOTIDE SEQUENCE [LARGE SCALE GENOMIC DNA]</scope>
    <source>
        <strain evidence="3">cv. Amiga</strain>
    </source>
</reference>
<keyword evidence="3" id="KW-1185">Reference proteome</keyword>
<name>A0A6A4P6P3_LUPAL</name>
<dbReference type="PANTHER" id="PTHR31642:SF299">
    <property type="entry name" value="OS02G0653400 PROTEIN"/>
    <property type="match status" value="1"/>
</dbReference>
<comment type="similarity">
    <text evidence="1">Belongs to the plant acyltransferase family.</text>
</comment>
<dbReference type="Gene3D" id="3.30.559.10">
    <property type="entry name" value="Chloramphenicol acetyltransferase-like domain"/>
    <property type="match status" value="1"/>
</dbReference>
<dbReference type="Proteomes" id="UP000447434">
    <property type="component" value="Chromosome 16"/>
</dbReference>
<proteinExistence type="inferred from homology"/>
<dbReference type="InterPro" id="IPR023213">
    <property type="entry name" value="CAT-like_dom_sf"/>
</dbReference>
<dbReference type="PANTHER" id="PTHR31642">
    <property type="entry name" value="TRICHOTHECENE 3-O-ACETYLTRANSFERASE"/>
    <property type="match status" value="1"/>
</dbReference>
<evidence type="ECO:0000313" key="3">
    <source>
        <dbReference type="Proteomes" id="UP000447434"/>
    </source>
</evidence>
<gene>
    <name evidence="2" type="ORF">Lalb_Chr16g0386471</name>
</gene>
<comment type="caution">
    <text evidence="2">The sequence shown here is derived from an EMBL/GenBank/DDBJ whole genome shotgun (WGS) entry which is preliminary data.</text>
</comment>
<accession>A0A6A4P6P3</accession>
<sequence>MVVVAVNNHGASETLPKSHIEAVLSVPPLKVTEPRRVRHVSVKNTNSNNIGGCYNIILYYEKWKEEEHGLFLVGWIVESLARVLLDYPLLSGRIQKKVENDDSMGFEIVSNDSGVRFYEARFPMNLCEFLGLSGKECIEGELVFWNEIDIHNPEFSPLFYIQVTKFECGGYSIGISCSLLLEDVLVIENFLKSWSEIHNHMLHENEKKTPIFCHPLLKNEDPLPIDVISRTPCQNGAHTMLFKITVQGINFNMELWRELAMLCINEAEQKLQQKLGSNFCMFVKESSKIMKVEGCSSKSGYSKQVLGLKNEIIEAHWNEFGACGVTFHEEKNPIHVSHSIGSVGDGHVIVVQCPKENVSAVIIVS</sequence>
<dbReference type="GO" id="GO:0016747">
    <property type="term" value="F:acyltransferase activity, transferring groups other than amino-acyl groups"/>
    <property type="evidence" value="ECO:0007669"/>
    <property type="project" value="TreeGrafter"/>
</dbReference>
<protein>
    <submittedName>
        <fullName evidence="2">Putative taxadien-5-alpha-ol O-acetyltransferase</fullName>
    </submittedName>
</protein>
<keyword evidence="2" id="KW-0808">Transferase</keyword>
<dbReference type="OrthoDB" id="756073at2759"/>
<dbReference type="Pfam" id="PF02458">
    <property type="entry name" value="Transferase"/>
    <property type="match status" value="1"/>
</dbReference>
<dbReference type="EMBL" id="WOCE01000016">
    <property type="protein sequence ID" value="KAE9597432.1"/>
    <property type="molecule type" value="Genomic_DNA"/>
</dbReference>